<evidence type="ECO:0008006" key="3">
    <source>
        <dbReference type="Google" id="ProtNLM"/>
    </source>
</evidence>
<accession>A0A1W6L2V6</accession>
<gene>
    <name evidence="1" type="ORF">A4W93_00990</name>
</gene>
<dbReference type="STRING" id="946333.A4W93_00990"/>
<dbReference type="InterPro" id="IPR013320">
    <property type="entry name" value="ConA-like_dom_sf"/>
</dbReference>
<dbReference type="KEGG" id="rgu:A4W93_00990"/>
<protein>
    <recommendedName>
        <fullName evidence="3">Fibronectin type-III domain-containing protein</fullName>
    </recommendedName>
</protein>
<name>A0A1W6L2V6_9BURK</name>
<dbReference type="Proteomes" id="UP000193427">
    <property type="component" value="Chromosome"/>
</dbReference>
<dbReference type="Gene3D" id="2.60.120.200">
    <property type="match status" value="1"/>
</dbReference>
<reference evidence="1 2" key="1">
    <citation type="submission" date="2016-04" db="EMBL/GenBank/DDBJ databases">
        <title>Complete genome sequence of natural rubber-degrading, novel Gram-negative bacterium, Rhizobacter gummiphilus strain NS21.</title>
        <authorList>
            <person name="Tabata M."/>
            <person name="Kasai D."/>
            <person name="Fukuda M."/>
        </authorList>
    </citation>
    <scope>NUCLEOTIDE SEQUENCE [LARGE SCALE GENOMIC DNA]</scope>
    <source>
        <strain evidence="1 2">NS21</strain>
    </source>
</reference>
<evidence type="ECO:0000313" key="1">
    <source>
        <dbReference type="EMBL" id="ARN18604.1"/>
    </source>
</evidence>
<organism evidence="1 2">
    <name type="scientific">Piscinibacter gummiphilus</name>
    <dbReference type="NCBI Taxonomy" id="946333"/>
    <lineage>
        <taxon>Bacteria</taxon>
        <taxon>Pseudomonadati</taxon>
        <taxon>Pseudomonadota</taxon>
        <taxon>Betaproteobacteria</taxon>
        <taxon>Burkholderiales</taxon>
        <taxon>Sphaerotilaceae</taxon>
        <taxon>Piscinibacter</taxon>
    </lineage>
</organism>
<evidence type="ECO:0000313" key="2">
    <source>
        <dbReference type="Proteomes" id="UP000193427"/>
    </source>
</evidence>
<dbReference type="Gene3D" id="2.60.40.10">
    <property type="entry name" value="Immunoglobulins"/>
    <property type="match status" value="1"/>
</dbReference>
<proteinExistence type="predicted"/>
<dbReference type="SUPFAM" id="SSF49899">
    <property type="entry name" value="Concanavalin A-like lectins/glucanases"/>
    <property type="match status" value="1"/>
</dbReference>
<dbReference type="EMBL" id="CP015118">
    <property type="protein sequence ID" value="ARN18604.1"/>
    <property type="molecule type" value="Genomic_DNA"/>
</dbReference>
<keyword evidence="2" id="KW-1185">Reference proteome</keyword>
<sequence length="299" mass="32001">MNAAPAGAPEDTGRVSTPLRRASDFELIPVGDTRRAGRARVRDAVWSMDAAGLEKDKGFHFACRALEGDGVLVARVVSVGGAAARAGILMRSGPQPTPDTKAVWLQLAEDGELRALWRHGLGASRVESHDHPALTPWWLKLARHGNGIQGWGSANGRDWALIASIRFHELPGTMLVGLAACSGSADDTTTAAFDHVRLVSAPPRPPADSHPWLTVTGQRRGIRLAWRRSPGTTYHNVLRATVHGGPYVRIAHGVDGLAFEDSTALEGVPYHYVIDAVGHGRPNLRSNEATGRWLAGTGE</sequence>
<dbReference type="InterPro" id="IPR013783">
    <property type="entry name" value="Ig-like_fold"/>
</dbReference>
<dbReference type="AlphaFoldDB" id="A0A1W6L2V6"/>